<evidence type="ECO:0000313" key="3">
    <source>
        <dbReference type="Proteomes" id="UP001372834"/>
    </source>
</evidence>
<organism evidence="2 3">
    <name type="scientific">Polyplax serrata</name>
    <name type="common">Common mouse louse</name>
    <dbReference type="NCBI Taxonomy" id="468196"/>
    <lineage>
        <taxon>Eukaryota</taxon>
        <taxon>Metazoa</taxon>
        <taxon>Ecdysozoa</taxon>
        <taxon>Arthropoda</taxon>
        <taxon>Hexapoda</taxon>
        <taxon>Insecta</taxon>
        <taxon>Pterygota</taxon>
        <taxon>Neoptera</taxon>
        <taxon>Paraneoptera</taxon>
        <taxon>Psocodea</taxon>
        <taxon>Troctomorpha</taxon>
        <taxon>Phthiraptera</taxon>
        <taxon>Anoplura</taxon>
        <taxon>Polyplacidae</taxon>
        <taxon>Polyplax</taxon>
    </lineage>
</organism>
<evidence type="ECO:0000256" key="1">
    <source>
        <dbReference type="SAM" id="MobiDB-lite"/>
    </source>
</evidence>
<comment type="caution">
    <text evidence="2">The sequence shown here is derived from an EMBL/GenBank/DDBJ whole genome shotgun (WGS) entry which is preliminary data.</text>
</comment>
<dbReference type="Proteomes" id="UP001372834">
    <property type="component" value="Unassembled WGS sequence"/>
</dbReference>
<proteinExistence type="predicted"/>
<reference evidence="2 3" key="1">
    <citation type="submission" date="2023-10" db="EMBL/GenBank/DDBJ databases">
        <title>Genomes of two closely related lineages of the louse Polyplax serrata with different host specificities.</title>
        <authorList>
            <person name="Martinu J."/>
            <person name="Tarabai H."/>
            <person name="Stefka J."/>
            <person name="Hypsa V."/>
        </authorList>
    </citation>
    <scope>NUCLEOTIDE SEQUENCE [LARGE SCALE GENOMIC DNA]</scope>
    <source>
        <strain evidence="2">HR10_N</strain>
    </source>
</reference>
<accession>A0AAN8P0T4</accession>
<evidence type="ECO:0000313" key="2">
    <source>
        <dbReference type="EMBL" id="KAK6616800.1"/>
    </source>
</evidence>
<name>A0AAN8P0T4_POLSC</name>
<dbReference type="AlphaFoldDB" id="A0AAN8P0T4"/>
<protein>
    <submittedName>
        <fullName evidence="2">Uncharacterized protein</fullName>
    </submittedName>
</protein>
<sequence length="344" mass="39084">MAARQIEGEAPMNDARIQPAGRHAREGHRRGRPGQASKARNQDKFRSRINHRQAAEDRSAIEQRYGLQEEGAVEKLFTSVECGESSYAVLIPVSTRGIGFASVLEHQRFSDDSMDIHAYYRVMLHLFQLEVVLSYRSQTVIPNRPFAVIPTLPADETNVLMSISQVPLATYTILHNVGAVHTPDDYYPVLRYPPLEYEWDRVSEDDRYAIGTQWAISLNVSNIREILLLLSDPITPLDVRNGFIDHCPIPGAQWINNLLMNADDIYPDNYDYTRLSYDVRLYQLLLSNASNKVYKPFFLSSPGKMPTHKGPPWKEIPIVRDSNPLKNLSVHLILMWEVANGSAL</sequence>
<gene>
    <name evidence="2" type="ORF">RUM43_015043</name>
</gene>
<dbReference type="EMBL" id="JAWJWE010000049">
    <property type="protein sequence ID" value="KAK6616800.1"/>
    <property type="molecule type" value="Genomic_DNA"/>
</dbReference>
<feature type="region of interest" description="Disordered" evidence="1">
    <location>
        <begin position="1"/>
        <end position="58"/>
    </location>
</feature>